<dbReference type="InterPro" id="IPR019291">
    <property type="entry name" value="Host_attachment_protein"/>
</dbReference>
<organism evidence="1 2">
    <name type="scientific">Thiomicrorhabdus sediminis</name>
    <dbReference type="NCBI Taxonomy" id="2580412"/>
    <lineage>
        <taxon>Bacteria</taxon>
        <taxon>Pseudomonadati</taxon>
        <taxon>Pseudomonadota</taxon>
        <taxon>Gammaproteobacteria</taxon>
        <taxon>Thiotrichales</taxon>
        <taxon>Piscirickettsiaceae</taxon>
        <taxon>Thiomicrorhabdus</taxon>
    </lineage>
</organism>
<dbReference type="Proteomes" id="UP000304864">
    <property type="component" value="Chromosome"/>
</dbReference>
<keyword evidence="2" id="KW-1185">Reference proteome</keyword>
<accession>A0A4P9K5H0</accession>
<dbReference type="EMBL" id="CP040602">
    <property type="protein sequence ID" value="QCU90041.1"/>
    <property type="molecule type" value="Genomic_DNA"/>
</dbReference>
<gene>
    <name evidence="1" type="ORF">FE785_05035</name>
</gene>
<name>A0A4P9K5H0_9GAMM</name>
<sequence>MLFRQTQKGGTIMSKIIGYVLLADLGKIKVFTIQQTEQKTVSLQAYQSIESIEGHGKLSEIYSDKSGDYNNSTAGGSSSYETKSDLERTNRVVDGLAEFINQFAEQNKEKLYLSLSSPIHAQVEKKLKTSTTEKIKAFLTKDLTKQNVDTVMQAFAL</sequence>
<dbReference type="OrthoDB" id="5615901at2"/>
<reference evidence="1 2" key="1">
    <citation type="submission" date="2019-05" db="EMBL/GenBank/DDBJ databases">
        <title>Thiomicrorhabdus sediminis sp. nov, a novel sulfur-oxidizing bacterium isolated from coastal sediment.</title>
        <authorList>
            <person name="Liu X."/>
        </authorList>
    </citation>
    <scope>NUCLEOTIDE SEQUENCE [LARGE SCALE GENOMIC DNA]</scope>
    <source>
        <strain evidence="1 2">G1</strain>
    </source>
</reference>
<dbReference type="Pfam" id="PF10116">
    <property type="entry name" value="Host_attach"/>
    <property type="match status" value="1"/>
</dbReference>
<dbReference type="AlphaFoldDB" id="A0A4P9K5H0"/>
<evidence type="ECO:0000313" key="1">
    <source>
        <dbReference type="EMBL" id="QCU90041.1"/>
    </source>
</evidence>
<protein>
    <submittedName>
        <fullName evidence="1">Host attachment protein</fullName>
    </submittedName>
</protein>
<dbReference type="KEGG" id="thig:FE785_05035"/>
<evidence type="ECO:0000313" key="2">
    <source>
        <dbReference type="Proteomes" id="UP000304864"/>
    </source>
</evidence>
<proteinExistence type="predicted"/>